<evidence type="ECO:0000256" key="1">
    <source>
        <dbReference type="SAM" id="MobiDB-lite"/>
    </source>
</evidence>
<dbReference type="RefSeq" id="XP_018985696.1">
    <property type="nucleotide sequence ID" value="XM_019127064.1"/>
</dbReference>
<evidence type="ECO:0000259" key="2">
    <source>
        <dbReference type="Pfam" id="PF11989"/>
    </source>
</evidence>
<dbReference type="GO" id="GO:0007094">
    <property type="term" value="P:mitotic spindle assembly checkpoint signaling"/>
    <property type="evidence" value="ECO:0007669"/>
    <property type="project" value="TreeGrafter"/>
</dbReference>
<dbReference type="AlphaFoldDB" id="A0A1E3QRV6"/>
<dbReference type="Pfam" id="PF11989">
    <property type="entry name" value="Dsl1_C"/>
    <property type="match status" value="1"/>
</dbReference>
<dbReference type="InterPro" id="IPR046362">
    <property type="entry name" value="Zw10/DSL1_C_sf"/>
</dbReference>
<dbReference type="EMBL" id="KV454430">
    <property type="protein sequence ID" value="ODQ80368.1"/>
    <property type="molecule type" value="Genomic_DNA"/>
</dbReference>
<name>A0A1E3QRV6_9ASCO</name>
<accession>A0A1E3QRV6</accession>
<feature type="region of interest" description="Disordered" evidence="1">
    <location>
        <begin position="430"/>
        <end position="457"/>
    </location>
</feature>
<dbReference type="PANTHER" id="PTHR12205:SF0">
    <property type="entry name" value="CENTROMERE_KINETOCHORE PROTEIN ZW10 HOMOLOG"/>
    <property type="match status" value="1"/>
</dbReference>
<keyword evidence="4" id="KW-1185">Reference proteome</keyword>
<dbReference type="InterPro" id="IPR021876">
    <property type="entry name" value="Dsl1_C"/>
</dbReference>
<protein>
    <recommendedName>
        <fullName evidence="2">Retrograde transport protein Dsl1 C-terminal domain-containing protein</fullName>
    </recommendedName>
</protein>
<reference evidence="4" key="1">
    <citation type="submission" date="2016-05" db="EMBL/GenBank/DDBJ databases">
        <title>Comparative genomics of biotechnologically important yeasts.</title>
        <authorList>
            <consortium name="DOE Joint Genome Institute"/>
            <person name="Riley R."/>
            <person name="Haridas S."/>
            <person name="Wolfe K.H."/>
            <person name="Lopes M.R."/>
            <person name="Hittinger C.T."/>
            <person name="Goker M."/>
            <person name="Salamov A."/>
            <person name="Wisecaver J."/>
            <person name="Long T.M."/>
            <person name="Aerts A.L."/>
            <person name="Barry K."/>
            <person name="Choi C."/>
            <person name="Clum A."/>
            <person name="Coughlan A.Y."/>
            <person name="Deshpande S."/>
            <person name="Douglass A.P."/>
            <person name="Hanson S.J."/>
            <person name="Klenk H.-P."/>
            <person name="Labutti K."/>
            <person name="Lapidus A."/>
            <person name="Lindquist E."/>
            <person name="Lipzen A."/>
            <person name="Meier-Kolthoff J.P."/>
            <person name="Ohm R.A."/>
            <person name="Otillar R.P."/>
            <person name="Pangilinan J."/>
            <person name="Peng Y."/>
            <person name="Rokas A."/>
            <person name="Rosa C.A."/>
            <person name="Scheuner C."/>
            <person name="Sibirny A.A."/>
            <person name="Slot J.C."/>
            <person name="Stielow J.B."/>
            <person name="Sun H."/>
            <person name="Kurtzman C.P."/>
            <person name="Blackwell M."/>
            <person name="Grigoriev I.V."/>
            <person name="Jeffries T.W."/>
        </authorList>
    </citation>
    <scope>NUCLEOTIDE SEQUENCE [LARGE SCALE GENOMIC DNA]</scope>
    <source>
        <strain evidence="4">NRRL Y-12698</strain>
    </source>
</reference>
<sequence>MIDVQLILANSDNPSFLDGVISQLDHTVEGLAASLSDPALLSEESLRSQLQSPACKLNVSLEDHGVNYNQLALQDEELEAILQSLNRLWLIKGLSTEVQGFLDQNELLSSLHYLSKLISKNEELQRETSHQTENLLIASDLSAAISGFKKQAVAKLAALFDQFIILGNTLDCHFFSETITNHELETQLSYIEYLEILEEHKVLLDGDATIDGKFTAVADYFKTQILLVTESSTKQLALRYSDSNDDEMILEQLSAAVSPEEDFNQYVSSIGALIKFVGNIPRVSDAVLEPLIHSLNASVAKHISQIVLNSSAAALDKLVNSIRLMWSRQIDHLVKTTKYLTEAPDLKIVTATDDAVYHEIYADVKLASALASLEGYFSGVSAKEFNEEELVTVDGTEEEPRKPPMREPTNPAPVDEWDNGAWDEEIAFDDDEPAASEPVTSEPVTSEPAEDGWDWNEELDLDEAPKTKPRAADGCYKTTYIPENLFALTTQFAQESLELFPLETITANSAYLLKLILMLSGLKYPNKIVLYNDLKHLRHLLVTSGVMMDTQVLGDQLTQILNAQYDRMFAPTIQQVLAIDFEHLLSNPHNATKRETLSHFLRSELSSRYEAIAYLNPLVADKLEATFINNLHALLIQKITSMVDISEEESEELSRLIDECLENLPVPESQIQHLNKLRMLKYILLSHLKDIMERFYNSDFFEFETSELNGLLKSLFMESELRSRSIQDIWDIRQAD</sequence>
<organism evidence="3 4">
    <name type="scientific">Babjeviella inositovora NRRL Y-12698</name>
    <dbReference type="NCBI Taxonomy" id="984486"/>
    <lineage>
        <taxon>Eukaryota</taxon>
        <taxon>Fungi</taxon>
        <taxon>Dikarya</taxon>
        <taxon>Ascomycota</taxon>
        <taxon>Saccharomycotina</taxon>
        <taxon>Pichiomycetes</taxon>
        <taxon>Serinales incertae sedis</taxon>
        <taxon>Babjeviella</taxon>
    </lineage>
</organism>
<dbReference type="Proteomes" id="UP000094336">
    <property type="component" value="Unassembled WGS sequence"/>
</dbReference>
<evidence type="ECO:0000313" key="4">
    <source>
        <dbReference type="Proteomes" id="UP000094336"/>
    </source>
</evidence>
<proteinExistence type="predicted"/>
<dbReference type="GO" id="GO:1990423">
    <property type="term" value="C:RZZ complex"/>
    <property type="evidence" value="ECO:0007669"/>
    <property type="project" value="TreeGrafter"/>
</dbReference>
<feature type="compositionally biased region" description="Acidic residues" evidence="1">
    <location>
        <begin position="448"/>
        <end position="457"/>
    </location>
</feature>
<dbReference type="GO" id="GO:0006888">
    <property type="term" value="P:endoplasmic reticulum to Golgi vesicle-mediated transport"/>
    <property type="evidence" value="ECO:0007669"/>
    <property type="project" value="TreeGrafter"/>
</dbReference>
<dbReference type="PANTHER" id="PTHR12205">
    <property type="entry name" value="CENTROMERE/KINETOCHORE PROTEIN ZW10"/>
    <property type="match status" value="1"/>
</dbReference>
<dbReference type="GeneID" id="30144917"/>
<dbReference type="OrthoDB" id="534815at2759"/>
<gene>
    <name evidence="3" type="ORF">BABINDRAFT_132774</name>
</gene>
<evidence type="ECO:0000313" key="3">
    <source>
        <dbReference type="EMBL" id="ODQ80368.1"/>
    </source>
</evidence>
<dbReference type="GO" id="GO:0005737">
    <property type="term" value="C:cytoplasm"/>
    <property type="evidence" value="ECO:0007669"/>
    <property type="project" value="GOC"/>
</dbReference>
<dbReference type="Gene3D" id="1.10.357.150">
    <property type="match status" value="1"/>
</dbReference>
<feature type="domain" description="Retrograde transport protein Dsl1 C-terminal" evidence="2">
    <location>
        <begin position="581"/>
        <end position="734"/>
    </location>
</feature>
<dbReference type="STRING" id="984486.A0A1E3QRV6"/>
<feature type="region of interest" description="Disordered" evidence="1">
    <location>
        <begin position="391"/>
        <end position="415"/>
    </location>
</feature>